<dbReference type="InterPro" id="IPR035965">
    <property type="entry name" value="PAS-like_dom_sf"/>
</dbReference>
<organism evidence="2 3">
    <name type="scientific">Xiashengella succiniciproducens</name>
    <dbReference type="NCBI Taxonomy" id="2949635"/>
    <lineage>
        <taxon>Bacteria</taxon>
        <taxon>Pseudomonadati</taxon>
        <taxon>Bacteroidota</taxon>
        <taxon>Bacteroidia</taxon>
        <taxon>Marinilabiliales</taxon>
        <taxon>Marinilabiliaceae</taxon>
        <taxon>Xiashengella</taxon>
    </lineage>
</organism>
<name>A0A9J6ZNN2_9BACT</name>
<reference evidence="2" key="1">
    <citation type="submission" date="2022-05" db="EMBL/GenBank/DDBJ databases">
        <authorList>
            <person name="Sun X."/>
        </authorList>
    </citation>
    <scope>NUCLEOTIDE SEQUENCE</scope>
    <source>
        <strain evidence="2">Ai-910</strain>
    </source>
</reference>
<evidence type="ECO:0000313" key="3">
    <source>
        <dbReference type="Proteomes" id="UP001056426"/>
    </source>
</evidence>
<feature type="domain" description="PAS fold-3" evidence="1">
    <location>
        <begin position="1"/>
        <end position="49"/>
    </location>
</feature>
<keyword evidence="3" id="KW-1185">Reference proteome</keyword>
<dbReference type="EMBL" id="CP098400">
    <property type="protein sequence ID" value="URW79516.1"/>
    <property type="molecule type" value="Genomic_DNA"/>
</dbReference>
<proteinExistence type="predicted"/>
<dbReference type="AlphaFoldDB" id="A0A9J6ZNN2"/>
<protein>
    <submittedName>
        <fullName evidence="2">PAS domain-containing protein</fullName>
    </submittedName>
</protein>
<accession>A0A9J6ZNN2</accession>
<evidence type="ECO:0000313" key="2">
    <source>
        <dbReference type="EMBL" id="URW79516.1"/>
    </source>
</evidence>
<dbReference type="KEGG" id="alkq:M9189_11700"/>
<dbReference type="Pfam" id="PF08447">
    <property type="entry name" value="PAS_3"/>
    <property type="match status" value="1"/>
</dbReference>
<dbReference type="Gene3D" id="3.30.450.20">
    <property type="entry name" value="PAS domain"/>
    <property type="match status" value="1"/>
</dbReference>
<dbReference type="InterPro" id="IPR013655">
    <property type="entry name" value="PAS_fold_3"/>
</dbReference>
<dbReference type="SUPFAM" id="SSF55785">
    <property type="entry name" value="PYP-like sensor domain (PAS domain)"/>
    <property type="match status" value="1"/>
</dbReference>
<gene>
    <name evidence="2" type="ORF">M9189_11700</name>
</gene>
<sequence>MVHPEDLDSLSAFWRTLNVKELSIASVQFRLKHKNEDYRWFEAVAQNFVDNPALGAILSNIRDIDVQKKVGDYF</sequence>
<dbReference type="Proteomes" id="UP001056426">
    <property type="component" value="Chromosome"/>
</dbReference>
<reference evidence="2" key="2">
    <citation type="submission" date="2022-06" db="EMBL/GenBank/DDBJ databases">
        <title>Xiashengella guii gen. nov. sp. nov., a bacterium isolated form anaerobic digestion tank.</title>
        <authorList>
            <person name="Huang H."/>
        </authorList>
    </citation>
    <scope>NUCLEOTIDE SEQUENCE</scope>
    <source>
        <strain evidence="2">Ai-910</strain>
    </source>
</reference>
<evidence type="ECO:0000259" key="1">
    <source>
        <dbReference type="Pfam" id="PF08447"/>
    </source>
</evidence>